<dbReference type="STRING" id="98403.A0A151GRJ9"/>
<dbReference type="Proteomes" id="UP000076580">
    <property type="component" value="Chromosome 01"/>
</dbReference>
<keyword evidence="5 12" id="KW-1133">Transmembrane helix</keyword>
<evidence type="ECO:0000313" key="14">
    <source>
        <dbReference type="EMBL" id="KYK59729.1"/>
    </source>
</evidence>
<dbReference type="GO" id="GO:0016540">
    <property type="term" value="P:protein autoprocessing"/>
    <property type="evidence" value="ECO:0007669"/>
    <property type="project" value="UniProtKB-UniRule"/>
</dbReference>
<feature type="topological domain" description="Mitochondrial intermembrane" evidence="12">
    <location>
        <begin position="94"/>
        <end position="533"/>
    </location>
</feature>
<comment type="subcellular location">
    <molecule>Phosphatidylserine decarboxylase 1 beta chain</molecule>
    <subcellularLocation>
        <location evidence="12">Mitochondrion inner membrane</location>
        <topology evidence="12">Single-pass membrane protein</topology>
        <orientation evidence="12">Intermembrane side</orientation>
    </subcellularLocation>
</comment>
<dbReference type="GO" id="GO:0006646">
    <property type="term" value="P:phosphatidylethanolamine biosynthetic process"/>
    <property type="evidence" value="ECO:0007669"/>
    <property type="project" value="UniProtKB-UniRule"/>
</dbReference>
<keyword evidence="11 12" id="KW-0670">Pyruvate</keyword>
<feature type="active site" description="Charge relay system; for autoendoproteolytic cleavage activity" evidence="12">
    <location>
        <position position="213"/>
    </location>
</feature>
<feature type="compositionally biased region" description="Basic and acidic residues" evidence="13">
    <location>
        <begin position="253"/>
        <end position="273"/>
    </location>
</feature>
<keyword evidence="8 12" id="KW-0594">Phospholipid biosynthesis</keyword>
<comment type="subcellular location">
    <molecule>Phosphatidylserine decarboxylase 1 alpha chain</molecule>
    <subcellularLocation>
        <location evidence="12">Mitochondrion inner membrane</location>
        <topology evidence="12">Peripheral membrane protein</topology>
        <orientation evidence="12">Intermembrane side</orientation>
    </subcellularLocation>
    <text evidence="12">Anchored to the mitochondrial inner membrane through its interaction with the integral membrane beta chain.</text>
</comment>
<keyword evidence="6 12" id="KW-0443">Lipid metabolism</keyword>
<reference evidence="14 15" key="1">
    <citation type="journal article" date="2016" name="Sci. Rep.">
        <title>Insights into Adaptations to a Near-Obligate Nematode Endoparasitic Lifestyle from the Finished Genome of Drechmeria coniospora.</title>
        <authorList>
            <person name="Zhang L."/>
            <person name="Zhou Z."/>
            <person name="Guo Q."/>
            <person name="Fokkens L."/>
            <person name="Miskei M."/>
            <person name="Pocsi I."/>
            <person name="Zhang W."/>
            <person name="Chen M."/>
            <person name="Wang L."/>
            <person name="Sun Y."/>
            <person name="Donzelli B.G."/>
            <person name="Gibson D.M."/>
            <person name="Nelson D.R."/>
            <person name="Luo J.G."/>
            <person name="Rep M."/>
            <person name="Liu H."/>
            <person name="Yang S."/>
            <person name="Wang J."/>
            <person name="Krasnoff S.B."/>
            <person name="Xu Y."/>
            <person name="Molnar I."/>
            <person name="Lin M."/>
        </authorList>
    </citation>
    <scope>NUCLEOTIDE SEQUENCE [LARGE SCALE GENOMIC DNA]</scope>
    <source>
        <strain evidence="14 15">ARSEF 6962</strain>
    </source>
</reference>
<dbReference type="InterPro" id="IPR033661">
    <property type="entry name" value="PSD_type1_euk"/>
</dbReference>
<feature type="active site" description="Charge relay system; for autoendoproteolytic cleavage activity" evidence="12">
    <location>
        <position position="361"/>
    </location>
</feature>
<dbReference type="GO" id="GO:0004609">
    <property type="term" value="F:phosphatidylserine decarboxylase activity"/>
    <property type="evidence" value="ECO:0007669"/>
    <property type="project" value="UniProtKB-UniRule"/>
</dbReference>
<dbReference type="GO" id="GO:0005743">
    <property type="term" value="C:mitochondrial inner membrane"/>
    <property type="evidence" value="ECO:0007669"/>
    <property type="project" value="UniProtKB-SubCell"/>
</dbReference>
<dbReference type="FunCoup" id="A0A151GRJ9">
    <property type="interactions" value="436"/>
</dbReference>
<evidence type="ECO:0000256" key="1">
    <source>
        <dbReference type="ARBA" id="ARBA00005189"/>
    </source>
</evidence>
<dbReference type="EC" id="4.1.1.65" evidence="12"/>
<protein>
    <recommendedName>
        <fullName evidence="12">Phosphatidylserine decarboxylase proenzyme 1, mitochondrial</fullName>
        <ecNumber evidence="12">4.1.1.65</ecNumber>
    </recommendedName>
    <component>
        <recommendedName>
            <fullName evidence="12">Phosphatidylserine decarboxylase 1 beta chain</fullName>
        </recommendedName>
    </component>
    <component>
        <recommendedName>
            <fullName evidence="12">Phosphatidylserine decarboxylase 1 alpha chain</fullName>
        </recommendedName>
    </component>
</protein>
<comment type="catalytic activity">
    <reaction evidence="12">
        <text>a 1,2-diacyl-sn-glycero-3-phospho-L-serine + H(+) = a 1,2-diacyl-sn-glycero-3-phosphoethanolamine + CO2</text>
        <dbReference type="Rhea" id="RHEA:20828"/>
        <dbReference type="ChEBI" id="CHEBI:15378"/>
        <dbReference type="ChEBI" id="CHEBI:16526"/>
        <dbReference type="ChEBI" id="CHEBI:57262"/>
        <dbReference type="ChEBI" id="CHEBI:64612"/>
        <dbReference type="EC" id="4.1.1.65"/>
    </reaction>
</comment>
<keyword evidence="12" id="KW-0496">Mitochondrion</keyword>
<dbReference type="PANTHER" id="PTHR10067">
    <property type="entry name" value="PHOSPHATIDYLSERINE DECARBOXYLASE"/>
    <property type="match status" value="1"/>
</dbReference>
<keyword evidence="15" id="KW-1185">Reference proteome</keyword>
<feature type="topological domain" description="Mitochondrial matrix" evidence="12">
    <location>
        <begin position="1"/>
        <end position="74"/>
    </location>
</feature>
<keyword evidence="7 12" id="KW-0472">Membrane</keyword>
<keyword evidence="12" id="KW-0999">Mitochondrion inner membrane</keyword>
<feature type="chain" id="PRO_5023278850" description="Phosphatidylserine decarboxylase 1 beta chain" evidence="12">
    <location>
        <begin position="1"/>
        <end position="488"/>
    </location>
</feature>
<comment type="function">
    <text evidence="12">Catalyzes the formation of phosphatidylethanolamine (PtdEtn) from phosphatidylserine (PtdSer). Plays a central role in phospholipid metabolism and in the interorganelle trafficking of phosphatidylserine.</text>
</comment>
<evidence type="ECO:0000256" key="7">
    <source>
        <dbReference type="ARBA" id="ARBA00023136"/>
    </source>
</evidence>
<comment type="pathway">
    <text evidence="12">Phospholipid metabolism; phosphatidylethanolamine biosynthesis; phosphatidylethanolamine from CDP-diacylglycerol: step 2/2.</text>
</comment>
<feature type="active site" description="Schiff-base intermediate with substrate; via pyruvic acid; for decarboxylase activity" evidence="12">
    <location>
        <position position="489"/>
    </location>
</feature>
<feature type="active site" description="Charge relay system; for autoendoproteolytic cleavage activity" evidence="12">
    <location>
        <position position="489"/>
    </location>
</feature>
<gene>
    <name evidence="12" type="primary">PSD1</name>
    <name evidence="14" type="ORF">DCS_00863</name>
</gene>
<keyword evidence="9 12" id="KW-0456">Lyase</keyword>
<dbReference type="EMBL" id="LAYC01000001">
    <property type="protein sequence ID" value="KYK59729.1"/>
    <property type="molecule type" value="Genomic_DNA"/>
</dbReference>
<evidence type="ECO:0000256" key="10">
    <source>
        <dbReference type="ARBA" id="ARBA00023264"/>
    </source>
</evidence>
<keyword evidence="2 12" id="KW-0444">Lipid biosynthesis</keyword>
<dbReference type="InterPro" id="IPR033177">
    <property type="entry name" value="PSD-B"/>
</dbReference>
<keyword evidence="10 12" id="KW-1208">Phospholipid metabolism</keyword>
<name>A0A151GRJ9_DRECN</name>
<dbReference type="InterPro" id="IPR003817">
    <property type="entry name" value="PS_Dcarbxylase"/>
</dbReference>
<dbReference type="InParanoid" id="A0A151GRJ9"/>
<dbReference type="HAMAP" id="MF_03208">
    <property type="entry name" value="PS_decarb_PSD_B_type1_euk"/>
    <property type="match status" value="1"/>
</dbReference>
<proteinExistence type="inferred from homology"/>
<evidence type="ECO:0000256" key="5">
    <source>
        <dbReference type="ARBA" id="ARBA00022989"/>
    </source>
</evidence>
<dbReference type="Pfam" id="PF02666">
    <property type="entry name" value="PS_Dcarbxylase"/>
    <property type="match status" value="2"/>
</dbReference>
<feature type="chain" id="PRO_5023278851" description="Phosphatidylserine decarboxylase 1 alpha chain" evidence="12">
    <location>
        <begin position="489"/>
        <end position="533"/>
    </location>
</feature>
<evidence type="ECO:0000256" key="12">
    <source>
        <dbReference type="HAMAP-Rule" id="MF_03208"/>
    </source>
</evidence>
<comment type="pathway">
    <text evidence="1">Lipid metabolism.</text>
</comment>
<comment type="PTM">
    <text evidence="12">Is synthesized initially as an inactive proenzyme. Formation of the active enzyme involves a self-maturation process in which the active site pyruvoyl group is generated from an internal serine residue via an autocatalytic post-translational modification. Two non-identical subunits are generated from the proenzyme in this reaction, and the pyruvate is formed at the N-terminus of the alpha chain, which is derived from the carboxyl end of the proenzyme. The autoendoproteolytic cleavage occurs by a canonical serine protease mechanism, in which the side chain hydroxyl group of the serine supplies its oxygen atom to form the C-terminus of the beta chain, while the remainder of the serine residue undergoes an oxidative deamination to produce ammonia and the pyruvoyl prosthetic group on the alpha chain. During this reaction, the Ser that is part of the protease active site of the proenzyme becomes the pyruvoyl prosthetic group, which constitutes an essential element of the active site of the mature decarboxylase.</text>
</comment>
<dbReference type="UniPathway" id="UPA00558">
    <property type="reaction ID" value="UER00616"/>
</dbReference>
<keyword evidence="3 12" id="KW-0812">Transmembrane</keyword>
<feature type="region of interest" description="Disordered" evidence="13">
    <location>
        <begin position="244"/>
        <end position="275"/>
    </location>
</feature>
<evidence type="ECO:0000256" key="13">
    <source>
        <dbReference type="SAM" id="MobiDB-lite"/>
    </source>
</evidence>
<evidence type="ECO:0000256" key="8">
    <source>
        <dbReference type="ARBA" id="ARBA00023209"/>
    </source>
</evidence>
<evidence type="ECO:0000256" key="4">
    <source>
        <dbReference type="ARBA" id="ARBA00022793"/>
    </source>
</evidence>
<dbReference type="AlphaFoldDB" id="A0A151GRJ9"/>
<keyword evidence="4 12" id="KW-0210">Decarboxylase</keyword>
<comment type="subunit">
    <text evidence="12">Heterodimer of a large membrane-associated beta subunit and a small pyruvoyl-containing alpha subunit.</text>
</comment>
<comment type="similarity">
    <text evidence="12">Belongs to the phosphatidylserine decarboxylase family. PSD-B subfamily. Eukaryotic type I sub-subfamily.</text>
</comment>
<keyword evidence="12" id="KW-0865">Zymogen</keyword>
<sequence>MAATLGVGSDLMLSGIRLRGRSSHYLGHYPPYFTSYARCPRRMPIAARNFSSNAGKRPRFSRRLGEALRNTKVHWYHIPIGLGIGFIGSVQLYKTAAREHEKRKVQGDEDVAGWQTPRPRVRPDGPWQVQVMSYLPLKVMSRLWGRFNELNIPYYLRVPGFRLYSFIFGVNLDEVSEPDLHIYPNLASFFYRTLKPGVRPLDPDPNILLSPSDGKVLQFGRIEGGDIEQVKGMTYSIDALLGKSRPTSSVRHHSSDERRDRGHESQPHSHASEIVEQEEEFARVNGISYTLPDLLTGPNKDDVQQAAIDESTEVSQRAISEVRADLALGEKAWYHVLSENKSTSLYYAVVYLAPGDYHRFHSPTNWVVERRRHFAGELFSVSPYLQRTLPALFTLNERVVLLGRWRYGFFSYIPVGATNVGSIKVNFDRELRTNSLTTDTMADHAADEAAKRGEPYHGFVEATYEGASAILKGHALRRGDEMGGFQLGSTVVLVFEAPPEIGEEGKAKTAWEWCVEKGQKIKMGEALGRIIHK</sequence>
<evidence type="ECO:0000256" key="3">
    <source>
        <dbReference type="ARBA" id="ARBA00022692"/>
    </source>
</evidence>
<organism evidence="14 15">
    <name type="scientific">Drechmeria coniospora</name>
    <name type="common">Nematophagous fungus</name>
    <name type="synonym">Meria coniospora</name>
    <dbReference type="NCBI Taxonomy" id="98403"/>
    <lineage>
        <taxon>Eukaryota</taxon>
        <taxon>Fungi</taxon>
        <taxon>Dikarya</taxon>
        <taxon>Ascomycota</taxon>
        <taxon>Pezizomycotina</taxon>
        <taxon>Sordariomycetes</taxon>
        <taxon>Hypocreomycetidae</taxon>
        <taxon>Hypocreales</taxon>
        <taxon>Ophiocordycipitaceae</taxon>
        <taxon>Drechmeria</taxon>
    </lineage>
</organism>
<dbReference type="NCBIfam" id="TIGR00163">
    <property type="entry name" value="PS_decarb"/>
    <property type="match status" value="1"/>
</dbReference>
<dbReference type="PANTHER" id="PTHR10067:SF6">
    <property type="entry name" value="PHOSPHATIDYLSERINE DECARBOXYLASE PROENZYME, MITOCHONDRIAL"/>
    <property type="match status" value="1"/>
</dbReference>
<evidence type="ECO:0000256" key="9">
    <source>
        <dbReference type="ARBA" id="ARBA00023239"/>
    </source>
</evidence>
<comment type="cofactor">
    <cofactor evidence="12">
        <name>pyruvate</name>
        <dbReference type="ChEBI" id="CHEBI:15361"/>
    </cofactor>
    <text evidence="12">Binds 1 pyruvoyl group covalently per subunit.</text>
</comment>
<evidence type="ECO:0000256" key="2">
    <source>
        <dbReference type="ARBA" id="ARBA00022516"/>
    </source>
</evidence>
<evidence type="ECO:0000313" key="15">
    <source>
        <dbReference type="Proteomes" id="UP000076580"/>
    </source>
</evidence>
<accession>A0A151GRJ9</accession>
<comment type="caution">
    <text evidence="14">The sequence shown here is derived from an EMBL/GenBank/DDBJ whole genome shotgun (WGS) entry which is preliminary data.</text>
</comment>
<evidence type="ECO:0000256" key="6">
    <source>
        <dbReference type="ARBA" id="ARBA00023098"/>
    </source>
</evidence>
<feature type="modified residue" description="Pyruvic acid (Ser); by autocatalysis" evidence="12">
    <location>
        <position position="489"/>
    </location>
</feature>
<evidence type="ECO:0000256" key="11">
    <source>
        <dbReference type="ARBA" id="ARBA00023317"/>
    </source>
</evidence>
<feature type="site" description="Cleavage (non-hydrolytic); by autocatalysis" evidence="12">
    <location>
        <begin position="488"/>
        <end position="489"/>
    </location>
</feature>